<dbReference type="AlphaFoldDB" id="A0A2N5RUW6"/>
<protein>
    <recommendedName>
        <fullName evidence="4">Reverse transcriptase RNase H-like domain-containing protein</fullName>
    </recommendedName>
</protein>
<feature type="region of interest" description="Disordered" evidence="1">
    <location>
        <begin position="1"/>
        <end position="34"/>
    </location>
</feature>
<dbReference type="EMBL" id="PGCJ01001562">
    <property type="protein sequence ID" value="PLW04786.1"/>
    <property type="molecule type" value="Genomic_DNA"/>
</dbReference>
<dbReference type="STRING" id="200324.A0A2N5RUW6"/>
<comment type="caution">
    <text evidence="2">The sequence shown here is derived from an EMBL/GenBank/DDBJ whole genome shotgun (WGS) entry which is preliminary data.</text>
</comment>
<evidence type="ECO:0000313" key="3">
    <source>
        <dbReference type="Proteomes" id="UP000235388"/>
    </source>
</evidence>
<reference evidence="2 3" key="1">
    <citation type="submission" date="2017-11" db="EMBL/GenBank/DDBJ databases">
        <title>De novo assembly and phasing of dikaryotic genomes from two isolates of Puccinia coronata f. sp. avenae, the causal agent of oat crown rust.</title>
        <authorList>
            <person name="Miller M.E."/>
            <person name="Zhang Y."/>
            <person name="Omidvar V."/>
            <person name="Sperschneider J."/>
            <person name="Schwessinger B."/>
            <person name="Raley C."/>
            <person name="Palmer J.M."/>
            <person name="Garnica D."/>
            <person name="Upadhyaya N."/>
            <person name="Rathjen J."/>
            <person name="Taylor J.M."/>
            <person name="Park R.F."/>
            <person name="Dodds P.N."/>
            <person name="Hirsch C.D."/>
            <person name="Kianian S.F."/>
            <person name="Figueroa M."/>
        </authorList>
    </citation>
    <scope>NUCLEOTIDE SEQUENCE [LARGE SCALE GENOMIC DNA]</scope>
    <source>
        <strain evidence="2">12NC29</strain>
    </source>
</reference>
<organism evidence="2 3">
    <name type="scientific">Puccinia coronata f. sp. avenae</name>
    <dbReference type="NCBI Taxonomy" id="200324"/>
    <lineage>
        <taxon>Eukaryota</taxon>
        <taxon>Fungi</taxon>
        <taxon>Dikarya</taxon>
        <taxon>Basidiomycota</taxon>
        <taxon>Pucciniomycotina</taxon>
        <taxon>Pucciniomycetes</taxon>
        <taxon>Pucciniales</taxon>
        <taxon>Pucciniaceae</taxon>
        <taxon>Puccinia</taxon>
    </lineage>
</organism>
<feature type="non-terminal residue" evidence="2">
    <location>
        <position position="1"/>
    </location>
</feature>
<name>A0A2N5RUW6_9BASI</name>
<feature type="region of interest" description="Disordered" evidence="1">
    <location>
        <begin position="104"/>
        <end position="123"/>
    </location>
</feature>
<dbReference type="Proteomes" id="UP000235388">
    <property type="component" value="Unassembled WGS sequence"/>
</dbReference>
<accession>A0A2N5RUW6</accession>
<sequence>DEEIHLGTPEIRGDPDTPHQHQTPPPQQNLSRRQARWTEIIADFDLYFEYIKGEDNSLADALLRKNSTGNNILPTDTLPEKLDWMATSNFILDAAIQFKLRRAPPSESLTDSNSAARAFGHQV</sequence>
<keyword evidence="3" id="KW-1185">Reference proteome</keyword>
<evidence type="ECO:0008006" key="4">
    <source>
        <dbReference type="Google" id="ProtNLM"/>
    </source>
</evidence>
<evidence type="ECO:0000313" key="2">
    <source>
        <dbReference type="EMBL" id="PLW04786.1"/>
    </source>
</evidence>
<gene>
    <name evidence="2" type="ORF">PCANC_28767</name>
</gene>
<dbReference type="OrthoDB" id="3268967at2759"/>
<proteinExistence type="predicted"/>
<evidence type="ECO:0000256" key="1">
    <source>
        <dbReference type="SAM" id="MobiDB-lite"/>
    </source>
</evidence>